<dbReference type="InterPro" id="IPR001214">
    <property type="entry name" value="SET_dom"/>
</dbReference>
<keyword evidence="10" id="KW-1185">Reference proteome</keyword>
<dbReference type="InterPro" id="IPR026489">
    <property type="entry name" value="CXC_dom"/>
</dbReference>
<reference evidence="9 10" key="1">
    <citation type="journal article" date="2015" name="Biotechnol. Biofuels">
        <title>Enhanced degradation of softwood versus hardwood by the white-rot fungus Pycnoporus coccineus.</title>
        <authorList>
            <person name="Couturier M."/>
            <person name="Navarro D."/>
            <person name="Chevret D."/>
            <person name="Henrissat B."/>
            <person name="Piumi F."/>
            <person name="Ruiz-Duenas F.J."/>
            <person name="Martinez A.T."/>
            <person name="Grigoriev I.V."/>
            <person name="Riley R."/>
            <person name="Lipzen A."/>
            <person name="Berrin J.G."/>
            <person name="Master E.R."/>
            <person name="Rosso M.N."/>
        </authorList>
    </citation>
    <scope>NUCLEOTIDE SEQUENCE [LARGE SCALE GENOMIC DNA]</scope>
    <source>
        <strain evidence="9 10">BRFM310</strain>
    </source>
</reference>
<feature type="region of interest" description="Disordered" evidence="6">
    <location>
        <begin position="258"/>
        <end position="284"/>
    </location>
</feature>
<evidence type="ECO:0000256" key="5">
    <source>
        <dbReference type="ARBA" id="ARBA00023163"/>
    </source>
</evidence>
<keyword evidence="5" id="KW-0804">Transcription</keyword>
<dbReference type="PANTHER" id="PTHR45747:SF4">
    <property type="entry name" value="HISTONE-LYSINE N-METHYLTRANSFERASE E(Z)"/>
    <property type="match status" value="1"/>
</dbReference>
<dbReference type="InterPro" id="IPR033467">
    <property type="entry name" value="Tesmin/TSO1-like_CXC"/>
</dbReference>
<evidence type="ECO:0000256" key="1">
    <source>
        <dbReference type="ARBA" id="ARBA00022603"/>
    </source>
</evidence>
<dbReference type="GO" id="GO:0046976">
    <property type="term" value="F:histone H3K27 methyltransferase activity"/>
    <property type="evidence" value="ECO:0007669"/>
    <property type="project" value="TreeGrafter"/>
</dbReference>
<dbReference type="AlphaFoldDB" id="A0A1Y2IEP6"/>
<dbReference type="InterPro" id="IPR045318">
    <property type="entry name" value="EZH1/2-like"/>
</dbReference>
<evidence type="ECO:0000256" key="2">
    <source>
        <dbReference type="ARBA" id="ARBA00022679"/>
    </source>
</evidence>
<evidence type="ECO:0000259" key="8">
    <source>
        <dbReference type="PROSITE" id="PS51633"/>
    </source>
</evidence>
<dbReference type="Pfam" id="PF00856">
    <property type="entry name" value="SET"/>
    <property type="match status" value="1"/>
</dbReference>
<dbReference type="EMBL" id="KZ084126">
    <property type="protein sequence ID" value="OSC99568.1"/>
    <property type="molecule type" value="Genomic_DNA"/>
</dbReference>
<evidence type="ECO:0000256" key="4">
    <source>
        <dbReference type="ARBA" id="ARBA00023015"/>
    </source>
</evidence>
<dbReference type="STRING" id="1353009.A0A1Y2IEP6"/>
<dbReference type="PANTHER" id="PTHR45747">
    <property type="entry name" value="HISTONE-LYSINE N-METHYLTRANSFERASE E(Z)"/>
    <property type="match status" value="1"/>
</dbReference>
<dbReference type="Proteomes" id="UP000193067">
    <property type="component" value="Unassembled WGS sequence"/>
</dbReference>
<evidence type="ECO:0000256" key="6">
    <source>
        <dbReference type="SAM" id="MobiDB-lite"/>
    </source>
</evidence>
<evidence type="ECO:0000313" key="10">
    <source>
        <dbReference type="Proteomes" id="UP000193067"/>
    </source>
</evidence>
<sequence length="520" mass="57562">MSNSAELRNRHYDNSRGGWVEASVIPESEVHVEPPSAYTAYESCTPIDQNILHGDDSNYMPFIPLADDPTFDHEDHAMEYKRLAWQEPYRDPDTLEITLETARRVQRRLHLSPEQLDSMGILPLTLSTTSVWGAIWTGKQRYELFRTLQTLSDVSPPLAGDLRSRLQDYLTLWCPTPDCTQAMCFSHSLEQAKLSLGSHRYRTGPFKRLPVTEPCGVDCTILKQSDDVEDVDWCPEDLDDLRSACIRMGCEAIISPSLSASEDPQDPNAYVRSPSSSPLVDTPPIHSTERCDHPGACRPDTKCACFVNQTPCSRLCRCSPECRRRWKGCRCAASSAMAAVAKRSKARGRRSLCRGTQCPCRAAKRECDPAVCLCSHDNASCRNTQIQTGASKLVEVKQGAFGLGLFLLEDARAGDLVTEYTGELIYEPTFLSRSQVSAHVGRSYVFGLNDVFSVDATNAGSPARFINHAPSRMANVAACILSVNGFQRIGVFAKKHIAAGSELFMDYGPEYPIGGEDENT</sequence>
<protein>
    <submittedName>
        <fullName evidence="9">SET domain-containing protein</fullName>
    </submittedName>
</protein>
<dbReference type="GO" id="GO:0032259">
    <property type="term" value="P:methylation"/>
    <property type="evidence" value="ECO:0007669"/>
    <property type="project" value="UniProtKB-KW"/>
</dbReference>
<dbReference type="GO" id="GO:0031507">
    <property type="term" value="P:heterochromatin formation"/>
    <property type="evidence" value="ECO:0007669"/>
    <property type="project" value="TreeGrafter"/>
</dbReference>
<gene>
    <name evidence="9" type="ORF">PYCCODRAFT_1372802</name>
</gene>
<dbReference type="OrthoDB" id="6141102at2759"/>
<organism evidence="9 10">
    <name type="scientific">Trametes coccinea (strain BRFM310)</name>
    <name type="common">Pycnoporus coccineus</name>
    <dbReference type="NCBI Taxonomy" id="1353009"/>
    <lineage>
        <taxon>Eukaryota</taxon>
        <taxon>Fungi</taxon>
        <taxon>Dikarya</taxon>
        <taxon>Basidiomycota</taxon>
        <taxon>Agaricomycotina</taxon>
        <taxon>Agaricomycetes</taxon>
        <taxon>Polyporales</taxon>
        <taxon>Polyporaceae</taxon>
        <taxon>Trametes</taxon>
    </lineage>
</organism>
<evidence type="ECO:0000259" key="7">
    <source>
        <dbReference type="PROSITE" id="PS50280"/>
    </source>
</evidence>
<dbReference type="PROSITE" id="PS51633">
    <property type="entry name" value="CXC"/>
    <property type="match status" value="1"/>
</dbReference>
<dbReference type="SUPFAM" id="SSF82199">
    <property type="entry name" value="SET domain"/>
    <property type="match status" value="1"/>
</dbReference>
<dbReference type="SMART" id="SM01114">
    <property type="entry name" value="CXC"/>
    <property type="match status" value="1"/>
</dbReference>
<dbReference type="SMART" id="SM00317">
    <property type="entry name" value="SET"/>
    <property type="match status" value="1"/>
</dbReference>
<dbReference type="GO" id="GO:0005634">
    <property type="term" value="C:nucleus"/>
    <property type="evidence" value="ECO:0007669"/>
    <property type="project" value="TreeGrafter"/>
</dbReference>
<dbReference type="InterPro" id="IPR046341">
    <property type="entry name" value="SET_dom_sf"/>
</dbReference>
<keyword evidence="2" id="KW-0808">Transferase</keyword>
<evidence type="ECO:0000313" key="9">
    <source>
        <dbReference type="EMBL" id="OSC99568.1"/>
    </source>
</evidence>
<dbReference type="GO" id="GO:0003682">
    <property type="term" value="F:chromatin binding"/>
    <property type="evidence" value="ECO:0007669"/>
    <property type="project" value="TreeGrafter"/>
</dbReference>
<dbReference type="Gene3D" id="2.170.270.10">
    <property type="entry name" value="SET domain"/>
    <property type="match status" value="1"/>
</dbReference>
<feature type="domain" description="CXC" evidence="8">
    <location>
        <begin position="271"/>
        <end position="392"/>
    </location>
</feature>
<accession>A0A1Y2IEP6</accession>
<proteinExistence type="predicted"/>
<dbReference type="PROSITE" id="PS50280">
    <property type="entry name" value="SET"/>
    <property type="match status" value="1"/>
</dbReference>
<evidence type="ECO:0000256" key="3">
    <source>
        <dbReference type="ARBA" id="ARBA00022691"/>
    </source>
</evidence>
<keyword evidence="3" id="KW-0949">S-adenosyl-L-methionine</keyword>
<keyword evidence="4" id="KW-0805">Transcription regulation</keyword>
<feature type="domain" description="SET" evidence="7">
    <location>
        <begin position="384"/>
        <end position="508"/>
    </location>
</feature>
<keyword evidence="1" id="KW-0489">Methyltransferase</keyword>
<name>A0A1Y2IEP6_TRAC3</name>